<dbReference type="InterPro" id="IPR032675">
    <property type="entry name" value="LRR_dom_sf"/>
</dbReference>
<reference evidence="3" key="1">
    <citation type="submission" date="2024-07" db="EMBL/GenBank/DDBJ databases">
        <title>Two chromosome-level genome assemblies of Korean endemic species Abeliophyllum distichum and Forsythia ovata (Oleaceae).</title>
        <authorList>
            <person name="Jang H."/>
        </authorList>
    </citation>
    <scope>NUCLEOTIDE SEQUENCE [LARGE SCALE GENOMIC DNA]</scope>
</reference>
<keyword evidence="3" id="KW-1185">Reference proteome</keyword>
<name>A0ABD1VN29_9LAMI</name>
<comment type="caution">
    <text evidence="2">The sequence shown here is derived from an EMBL/GenBank/DDBJ whole genome shotgun (WGS) entry which is preliminary data.</text>
</comment>
<dbReference type="EMBL" id="JBFOLJ010000005">
    <property type="protein sequence ID" value="KAL2538765.1"/>
    <property type="molecule type" value="Genomic_DNA"/>
</dbReference>
<gene>
    <name evidence="2" type="ORF">Fot_20156</name>
</gene>
<dbReference type="Proteomes" id="UP001604277">
    <property type="component" value="Unassembled WGS sequence"/>
</dbReference>
<feature type="region of interest" description="Disordered" evidence="1">
    <location>
        <begin position="121"/>
        <end position="147"/>
    </location>
</feature>
<evidence type="ECO:0000313" key="2">
    <source>
        <dbReference type="EMBL" id="KAL2538765.1"/>
    </source>
</evidence>
<accession>A0ABD1VN29</accession>
<evidence type="ECO:0000313" key="3">
    <source>
        <dbReference type="Proteomes" id="UP001604277"/>
    </source>
</evidence>
<organism evidence="2 3">
    <name type="scientific">Forsythia ovata</name>
    <dbReference type="NCBI Taxonomy" id="205694"/>
    <lineage>
        <taxon>Eukaryota</taxon>
        <taxon>Viridiplantae</taxon>
        <taxon>Streptophyta</taxon>
        <taxon>Embryophyta</taxon>
        <taxon>Tracheophyta</taxon>
        <taxon>Spermatophyta</taxon>
        <taxon>Magnoliopsida</taxon>
        <taxon>eudicotyledons</taxon>
        <taxon>Gunneridae</taxon>
        <taxon>Pentapetalae</taxon>
        <taxon>asterids</taxon>
        <taxon>lamiids</taxon>
        <taxon>Lamiales</taxon>
        <taxon>Oleaceae</taxon>
        <taxon>Forsythieae</taxon>
        <taxon>Forsythia</taxon>
    </lineage>
</organism>
<dbReference type="Gene3D" id="3.80.10.10">
    <property type="entry name" value="Ribonuclease Inhibitor"/>
    <property type="match status" value="1"/>
</dbReference>
<dbReference type="AlphaFoldDB" id="A0ABD1VN29"/>
<protein>
    <submittedName>
        <fullName evidence="2">Leucine-rich repeat domain superfamily</fullName>
    </submittedName>
</protein>
<dbReference type="SUPFAM" id="SSF52075">
    <property type="entry name" value="Outer arm dynein light chain 1"/>
    <property type="match status" value="1"/>
</dbReference>
<evidence type="ECO:0000256" key="1">
    <source>
        <dbReference type="SAM" id="MobiDB-lite"/>
    </source>
</evidence>
<feature type="compositionally biased region" description="Basic residues" evidence="1">
    <location>
        <begin position="130"/>
        <end position="140"/>
    </location>
</feature>
<proteinExistence type="predicted"/>
<sequence>MAFMDKPNSRWPPGRVKVLLPTGVRRRPSSTLLPFSRNTPTPNTCLDGDDIVIEVETVPFFCFQRPTAQKNKRTQFLGKLLGNFLIILFSFDKSTKYEIIFFSNAHLQYARASGNWRREFTANGGEGSQHRRRGSQRLRKGGPSLDENSIEELPASVCNLVHLKSLSLNNNNVKQLFLLYAKNVYQTLYPIP</sequence>